<dbReference type="OMA" id="PNSQSMY"/>
<dbReference type="Proteomes" id="UP000008983">
    <property type="component" value="Unassembled WGS sequence"/>
</dbReference>
<dbReference type="InParanoid" id="G0QYG6"/>
<name>G0QYG6_ICHMU</name>
<feature type="transmembrane region" description="Helical" evidence="1">
    <location>
        <begin position="38"/>
        <end position="63"/>
    </location>
</feature>
<reference evidence="2 3" key="1">
    <citation type="submission" date="2011-07" db="EMBL/GenBank/DDBJ databases">
        <authorList>
            <person name="Coyne R."/>
            <person name="Brami D."/>
            <person name="Johnson J."/>
            <person name="Hostetler J."/>
            <person name="Hannick L."/>
            <person name="Clark T."/>
            <person name="Cassidy-Hanley D."/>
            <person name="Inman J."/>
        </authorList>
    </citation>
    <scope>NUCLEOTIDE SEQUENCE [LARGE SCALE GENOMIC DNA]</scope>
    <source>
        <strain evidence="2 3">G5</strain>
    </source>
</reference>
<dbReference type="SUPFAM" id="SSF57845">
    <property type="entry name" value="B-box zinc-binding domain"/>
    <property type="match status" value="1"/>
</dbReference>
<organism evidence="2 3">
    <name type="scientific">Ichthyophthirius multifiliis</name>
    <name type="common">White spot disease agent</name>
    <name type="synonym">Ich</name>
    <dbReference type="NCBI Taxonomy" id="5932"/>
    <lineage>
        <taxon>Eukaryota</taxon>
        <taxon>Sar</taxon>
        <taxon>Alveolata</taxon>
        <taxon>Ciliophora</taxon>
        <taxon>Intramacronucleata</taxon>
        <taxon>Oligohymenophorea</taxon>
        <taxon>Hymenostomatida</taxon>
        <taxon>Ophryoglenina</taxon>
        <taxon>Ichthyophthirius</taxon>
    </lineage>
</organism>
<dbReference type="eggNOG" id="ENOG502STVC">
    <property type="taxonomic scope" value="Eukaryota"/>
</dbReference>
<keyword evidence="1" id="KW-0812">Transmembrane</keyword>
<evidence type="ECO:0000313" key="3">
    <source>
        <dbReference type="Proteomes" id="UP000008983"/>
    </source>
</evidence>
<gene>
    <name evidence="2" type="ORF">IMG5_149450</name>
</gene>
<dbReference type="GeneID" id="14905848"/>
<proteinExistence type="predicted"/>
<protein>
    <recommendedName>
        <fullName evidence="4">B box-type domain-containing protein</fullName>
    </recommendedName>
</protein>
<feature type="transmembrane region" description="Helical" evidence="1">
    <location>
        <begin position="332"/>
        <end position="350"/>
    </location>
</feature>
<dbReference type="RefSeq" id="XP_004030973.1">
    <property type="nucleotide sequence ID" value="XM_004030925.1"/>
</dbReference>
<accession>G0QYG6</accession>
<feature type="transmembrane region" description="Helical" evidence="1">
    <location>
        <begin position="12"/>
        <end position="32"/>
    </location>
</feature>
<keyword evidence="1" id="KW-0472">Membrane</keyword>
<evidence type="ECO:0008006" key="4">
    <source>
        <dbReference type="Google" id="ProtNLM"/>
    </source>
</evidence>
<keyword evidence="1" id="KW-1133">Transmembrane helix</keyword>
<keyword evidence="3" id="KW-1185">Reference proteome</keyword>
<sequence length="353" mass="43540">MYICIYVYMYIFKYLHIYIYIYKIYFLFNYIYYINKYIFYTSILLNQIIFSFFQYINYNLLFFKIIKYLKIKQLTMQNQQTCILHNNETITNFCKSSSCVMPLCPECINDHYFLHQKNQIEPQIEQIQMTYQNTNKIIRYIYKNLEQNLLNLQDFYQQRSNKQTIFDQIYQFRQQIQQILDSFFENLQQEQLKYEENERFQQEEQLKIIEYTINDVTSNLEKIQCKINEDKNSIKYLVKFLHSDYVEKTLNDSLKIKQILENLKDKQISEEKNKVNINNIQPILAQIFEILNKNCFHKKFKLIKTCYTKLIKINFKIVMIKKNKFKNKRKKYKRLFIINKDIILFIKIIITNL</sequence>
<feature type="non-terminal residue" evidence="2">
    <location>
        <position position="353"/>
    </location>
</feature>
<evidence type="ECO:0000313" key="2">
    <source>
        <dbReference type="EMBL" id="EGR29737.1"/>
    </source>
</evidence>
<dbReference type="STRING" id="857967.G0QYG6"/>
<dbReference type="EMBL" id="GL984110">
    <property type="protein sequence ID" value="EGR29737.1"/>
    <property type="molecule type" value="Genomic_DNA"/>
</dbReference>
<dbReference type="AlphaFoldDB" id="G0QYG6"/>
<evidence type="ECO:0000256" key="1">
    <source>
        <dbReference type="SAM" id="Phobius"/>
    </source>
</evidence>
<dbReference type="OrthoDB" id="295066at2759"/>